<evidence type="ECO:0000313" key="2">
    <source>
        <dbReference type="Proteomes" id="UP000596661"/>
    </source>
</evidence>
<dbReference type="EMBL" id="UZAU01000668">
    <property type="status" value="NOT_ANNOTATED_CDS"/>
    <property type="molecule type" value="Genomic_DNA"/>
</dbReference>
<reference evidence="1" key="2">
    <citation type="submission" date="2021-03" db="UniProtKB">
        <authorList>
            <consortium name="EnsemblPlants"/>
        </authorList>
    </citation>
    <scope>IDENTIFICATION</scope>
</reference>
<name>A0A803Q2S7_CANSA</name>
<accession>A0A803Q2S7</accession>
<reference evidence="1" key="1">
    <citation type="submission" date="2018-11" db="EMBL/GenBank/DDBJ databases">
        <authorList>
            <person name="Grassa J C."/>
        </authorList>
    </citation>
    <scope>NUCLEOTIDE SEQUENCE [LARGE SCALE GENOMIC DNA]</scope>
</reference>
<dbReference type="AlphaFoldDB" id="A0A803Q2S7"/>
<protein>
    <submittedName>
        <fullName evidence="1">Uncharacterized protein</fullName>
    </submittedName>
</protein>
<organism evidence="1 2">
    <name type="scientific">Cannabis sativa</name>
    <name type="common">Hemp</name>
    <name type="synonym">Marijuana</name>
    <dbReference type="NCBI Taxonomy" id="3483"/>
    <lineage>
        <taxon>Eukaryota</taxon>
        <taxon>Viridiplantae</taxon>
        <taxon>Streptophyta</taxon>
        <taxon>Embryophyta</taxon>
        <taxon>Tracheophyta</taxon>
        <taxon>Spermatophyta</taxon>
        <taxon>Magnoliopsida</taxon>
        <taxon>eudicotyledons</taxon>
        <taxon>Gunneridae</taxon>
        <taxon>Pentapetalae</taxon>
        <taxon>rosids</taxon>
        <taxon>fabids</taxon>
        <taxon>Rosales</taxon>
        <taxon>Cannabaceae</taxon>
        <taxon>Cannabis</taxon>
    </lineage>
</organism>
<dbReference type="EnsemblPlants" id="evm.model.07.1479">
    <property type="protein sequence ID" value="cds.evm.model.07.1479"/>
    <property type="gene ID" value="evm.TU.07.1479"/>
</dbReference>
<dbReference type="Gramene" id="evm.model.07.1479">
    <property type="protein sequence ID" value="cds.evm.model.07.1479"/>
    <property type="gene ID" value="evm.TU.07.1479"/>
</dbReference>
<proteinExistence type="predicted"/>
<keyword evidence="2" id="KW-1185">Reference proteome</keyword>
<evidence type="ECO:0000313" key="1">
    <source>
        <dbReference type="EnsemblPlants" id="cds.evm.model.07.1479"/>
    </source>
</evidence>
<dbReference type="Proteomes" id="UP000596661">
    <property type="component" value="Chromosome 7"/>
</dbReference>
<sequence length="166" mass="18283">MAKKKQTCRRALPCNPHVARMATMGRVKVVKDATQPRDDVDQEGDRWVFPASILSVETFEETMVSGLVRVFIMSYPLETRERTNFPSVAWTNRARNVIGSSLPPPPLGPTPAGQPVIHDPLARIEQNLGRGAPNPSRGADSTMGQRAIEVAHMCLERTLPSKGDEL</sequence>